<feature type="compositionally biased region" description="Low complexity" evidence="8">
    <location>
        <begin position="511"/>
        <end position="527"/>
    </location>
</feature>
<feature type="compositionally biased region" description="Polar residues" evidence="8">
    <location>
        <begin position="946"/>
        <end position="963"/>
    </location>
</feature>
<keyword evidence="6" id="KW-0788">Thiol protease</keyword>
<feature type="domain" description="RRM" evidence="9">
    <location>
        <begin position="116"/>
        <end position="194"/>
    </location>
</feature>
<dbReference type="InterPro" id="IPR001394">
    <property type="entry name" value="Peptidase_C19_UCH"/>
</dbReference>
<dbReference type="Pfam" id="PF00076">
    <property type="entry name" value="RRM_1"/>
    <property type="match status" value="1"/>
</dbReference>
<evidence type="ECO:0000313" key="12">
    <source>
        <dbReference type="EMBL" id="WFD41319.1"/>
    </source>
</evidence>
<dbReference type="GO" id="GO:0004843">
    <property type="term" value="F:cysteine-type deubiquitinase activity"/>
    <property type="evidence" value="ECO:0007669"/>
    <property type="project" value="UniProtKB-EC"/>
</dbReference>
<accession>A0AAF0F653</accession>
<sequence length="1160" mass="126713">MPEGVTPNMYSSRFQHLFANGVPPPSDGSSLTRSSSNEDEMFGQQPIDGGFELPGAAPGAPASIATPAISFGGDRNMPAGGSAAMQPPLQLGAGPIRFGGQLPTAPASSDTDIIPTAIVIKNIPFNIKREQLLHVIRDLGIPVPYAFNYHFDQGIFRGLAFANFHSPAEANEVVAALNGLDVSGRKLRVEYKKVLQAGEKERIEKEKAIKRMQMPHSGDKERRKDKSLTPEFAGLPPLGGLSPSPARVASPGAALLNGFSPPSAASALPSMAHKDGKSVHDPSPFVRPTDAQHDTPLDLNDAGTLEIYSRVLLFKDDRMRDELAFSRCLTPAERRTVHLVAQKLGLYHYTVGTADDCHVLVTKFERPQHASPKAEHDAPFGERPQRLDLRGKKSVPDMKRAMQSERDVLHELERAASPAKRNLLAPTAAIGAHKSNTNLRESFGYTQDRRFDAFNNFGANSAAPNIFASPFDIPVVPHVARPNSVDIERLEQYHKHAHPASFRSRSPLAHSGLPPSASSPVPPMAHSTGALEAPVPGLPHRPHPTRNMPVDLMLDGHAAKSRSRMAPPSHASAPEKGRSKHEGVVYGASAQRAAAHAGLSEADVAQAIEQLHVHAQPCAKRSPRRPPPSVAGILWQRPPLLIPTQSKVTPVTLSRLAFEEAKRAGLAVHGAPSVFKHTSAAKEAGMSSSAPVSPWGRPRAWASNASPAQGRSALVQHSPAISIQMHASPPTSVEASPTRAPRQAKTWAKPKSKAQSMEQLYARAHERFDAPLTVPVGLINQGNSCFASVILQMLVYCRPLYNFLTELHAIVPQDLSNSTPLLEAVFRFYTEIPLADDRVLETDVDPILPDYVYDAMRLHKRFDLFQLGHQEDAEEFFSLVLSTLHDEVLLVEQRAEARRSADRSAHRRMASMPQLDTHTDDHVEQREITRPESPEQDQWLEVGQKGKTSLTRTATTREGQSPVSRMFDGKLRNVLTIPGSKTSIVLEPYRSLPLDIQPDSVRTIEDALRHITVPEEISGVWSPGRGAFVDATKQVLIEMLPPVLVLHLKRFVFDEVGGVQKSCKTITYGHTLAIDPAVLSAPLRRADPAPQYKLFGVVYHHGRLATGGHYTASVLRQDGSGWMHIDDTYARPIPAEDVLRADLCNEGTTSPAYLLFYHRL</sequence>
<dbReference type="InterPro" id="IPR038765">
    <property type="entry name" value="Papain-like_cys_pep_sf"/>
</dbReference>
<protein>
    <recommendedName>
        <fullName evidence="2">ubiquitinyl hydrolase 1</fullName>
        <ecNumber evidence="2">3.4.19.12</ecNumber>
    </recommendedName>
</protein>
<keyword evidence="4" id="KW-0833">Ubl conjugation pathway</keyword>
<keyword evidence="5 12" id="KW-0378">Hydrolase</keyword>
<dbReference type="CDD" id="cd02639">
    <property type="entry name" value="R3H_RRM"/>
    <property type="match status" value="1"/>
</dbReference>
<feature type="region of interest" description="Disordered" evidence="8">
    <location>
        <begin position="496"/>
        <end position="582"/>
    </location>
</feature>
<dbReference type="Proteomes" id="UP001217754">
    <property type="component" value="Chromosome 9"/>
</dbReference>
<dbReference type="SUPFAM" id="SSF82708">
    <property type="entry name" value="R3H domain"/>
    <property type="match status" value="1"/>
</dbReference>
<proteinExistence type="predicted"/>
<feature type="domain" description="USP" evidence="10">
    <location>
        <begin position="776"/>
        <end position="1160"/>
    </location>
</feature>
<keyword evidence="3" id="KW-0645">Protease</keyword>
<dbReference type="SUPFAM" id="SSF54928">
    <property type="entry name" value="RNA-binding domain, RBD"/>
    <property type="match status" value="1"/>
</dbReference>
<feature type="region of interest" description="Disordered" evidence="8">
    <location>
        <begin position="17"/>
        <end position="86"/>
    </location>
</feature>
<dbReference type="InterPro" id="IPR034186">
    <property type="entry name" value="PIN4-like_RRM"/>
</dbReference>
<gene>
    <name evidence="12" type="ORF">MJAP1_004316</name>
</gene>
<dbReference type="InterPro" id="IPR018200">
    <property type="entry name" value="USP_CS"/>
</dbReference>
<dbReference type="InterPro" id="IPR035979">
    <property type="entry name" value="RBD_domain_sf"/>
</dbReference>
<evidence type="ECO:0000259" key="10">
    <source>
        <dbReference type="PROSITE" id="PS50235"/>
    </source>
</evidence>
<feature type="region of interest" description="Disordered" evidence="8">
    <location>
        <begin position="212"/>
        <end position="243"/>
    </location>
</feature>
<dbReference type="SMART" id="SM00360">
    <property type="entry name" value="RRM"/>
    <property type="match status" value="1"/>
</dbReference>
<evidence type="ECO:0000256" key="4">
    <source>
        <dbReference type="ARBA" id="ARBA00022786"/>
    </source>
</evidence>
<dbReference type="GO" id="GO:0003723">
    <property type="term" value="F:RNA binding"/>
    <property type="evidence" value="ECO:0007669"/>
    <property type="project" value="UniProtKB-UniRule"/>
</dbReference>
<dbReference type="Gene3D" id="3.30.1370.50">
    <property type="entry name" value="R3H-like domain"/>
    <property type="match status" value="1"/>
</dbReference>
<evidence type="ECO:0000256" key="5">
    <source>
        <dbReference type="ARBA" id="ARBA00022801"/>
    </source>
</evidence>
<feature type="compositionally biased region" description="Basic and acidic residues" evidence="8">
    <location>
        <begin position="917"/>
        <end position="933"/>
    </location>
</feature>
<dbReference type="Pfam" id="PF01424">
    <property type="entry name" value="R3H"/>
    <property type="match status" value="1"/>
</dbReference>
<dbReference type="InterPro" id="IPR000504">
    <property type="entry name" value="RRM_dom"/>
</dbReference>
<keyword evidence="7" id="KW-0694">RNA-binding</keyword>
<evidence type="ECO:0000256" key="3">
    <source>
        <dbReference type="ARBA" id="ARBA00022670"/>
    </source>
</evidence>
<dbReference type="GO" id="GO:0016579">
    <property type="term" value="P:protein deubiquitination"/>
    <property type="evidence" value="ECO:0007669"/>
    <property type="project" value="InterPro"/>
</dbReference>
<dbReference type="InterPro" id="IPR028889">
    <property type="entry name" value="USP"/>
</dbReference>
<feature type="compositionally biased region" description="Low complexity" evidence="8">
    <location>
        <begin position="234"/>
        <end position="243"/>
    </location>
</feature>
<dbReference type="InterPro" id="IPR050164">
    <property type="entry name" value="Peptidase_C19"/>
</dbReference>
<evidence type="ECO:0000313" key="13">
    <source>
        <dbReference type="Proteomes" id="UP001217754"/>
    </source>
</evidence>
<comment type="catalytic activity">
    <reaction evidence="1">
        <text>Thiol-dependent hydrolysis of ester, thioester, amide, peptide and isopeptide bonds formed by the C-terminal Gly of ubiquitin (a 76-residue protein attached to proteins as an intracellular targeting signal).</text>
        <dbReference type="EC" id="3.4.19.12"/>
    </reaction>
</comment>
<dbReference type="InterPro" id="IPR001374">
    <property type="entry name" value="R3H_dom"/>
</dbReference>
<dbReference type="PROSITE" id="PS00972">
    <property type="entry name" value="USP_1"/>
    <property type="match status" value="1"/>
</dbReference>
<evidence type="ECO:0000259" key="9">
    <source>
        <dbReference type="PROSITE" id="PS50102"/>
    </source>
</evidence>
<feature type="region of interest" description="Disordered" evidence="8">
    <location>
        <begin position="727"/>
        <end position="751"/>
    </location>
</feature>
<feature type="region of interest" description="Disordered" evidence="8">
    <location>
        <begin position="900"/>
        <end position="965"/>
    </location>
</feature>
<dbReference type="InterPro" id="IPR012677">
    <property type="entry name" value="Nucleotide-bd_a/b_plait_sf"/>
</dbReference>
<dbReference type="GO" id="GO:0006508">
    <property type="term" value="P:proteolysis"/>
    <property type="evidence" value="ECO:0007669"/>
    <property type="project" value="UniProtKB-KW"/>
</dbReference>
<dbReference type="SUPFAM" id="SSF54001">
    <property type="entry name" value="Cysteine proteinases"/>
    <property type="match status" value="1"/>
</dbReference>
<dbReference type="PROSITE" id="PS51061">
    <property type="entry name" value="R3H"/>
    <property type="match status" value="1"/>
</dbReference>
<dbReference type="GO" id="GO:0005634">
    <property type="term" value="C:nucleus"/>
    <property type="evidence" value="ECO:0007669"/>
    <property type="project" value="TreeGrafter"/>
</dbReference>
<dbReference type="Gene3D" id="3.90.70.10">
    <property type="entry name" value="Cysteine proteinases"/>
    <property type="match status" value="1"/>
</dbReference>
<dbReference type="InterPro" id="IPR034069">
    <property type="entry name" value="R3H_Cip2"/>
</dbReference>
<dbReference type="CDD" id="cd02257">
    <property type="entry name" value="Peptidase_C19"/>
    <property type="match status" value="1"/>
</dbReference>
<dbReference type="InterPro" id="IPR036867">
    <property type="entry name" value="R3H_dom_sf"/>
</dbReference>
<organism evidence="12 13">
    <name type="scientific">Malassezia japonica</name>
    <dbReference type="NCBI Taxonomy" id="223818"/>
    <lineage>
        <taxon>Eukaryota</taxon>
        <taxon>Fungi</taxon>
        <taxon>Dikarya</taxon>
        <taxon>Basidiomycota</taxon>
        <taxon>Ustilaginomycotina</taxon>
        <taxon>Malasseziomycetes</taxon>
        <taxon>Malasseziales</taxon>
        <taxon>Malasseziaceae</taxon>
        <taxon>Malassezia</taxon>
    </lineage>
</organism>
<dbReference type="CDD" id="cd12253">
    <property type="entry name" value="RRM_PIN4_like"/>
    <property type="match status" value="1"/>
</dbReference>
<evidence type="ECO:0000256" key="1">
    <source>
        <dbReference type="ARBA" id="ARBA00000707"/>
    </source>
</evidence>
<dbReference type="Pfam" id="PF00443">
    <property type="entry name" value="UCH"/>
    <property type="match status" value="1"/>
</dbReference>
<evidence type="ECO:0000256" key="2">
    <source>
        <dbReference type="ARBA" id="ARBA00012759"/>
    </source>
</evidence>
<reference evidence="12" key="1">
    <citation type="submission" date="2023-03" db="EMBL/GenBank/DDBJ databases">
        <title>Mating type loci evolution in Malassezia.</title>
        <authorList>
            <person name="Coelho M.A."/>
        </authorList>
    </citation>
    <scope>NUCLEOTIDE SEQUENCE</scope>
    <source>
        <strain evidence="12">CBS 9431</strain>
    </source>
</reference>
<dbReference type="EMBL" id="CP119966">
    <property type="protein sequence ID" value="WFD41319.1"/>
    <property type="molecule type" value="Genomic_DNA"/>
</dbReference>
<feature type="compositionally biased region" description="Basic and acidic residues" evidence="8">
    <location>
        <begin position="217"/>
        <end position="228"/>
    </location>
</feature>
<dbReference type="GO" id="GO:0005829">
    <property type="term" value="C:cytosol"/>
    <property type="evidence" value="ECO:0007669"/>
    <property type="project" value="TreeGrafter"/>
</dbReference>
<feature type="domain" description="R3H" evidence="11">
    <location>
        <begin position="301"/>
        <end position="365"/>
    </location>
</feature>
<dbReference type="PROSITE" id="PS00973">
    <property type="entry name" value="USP_2"/>
    <property type="match status" value="1"/>
</dbReference>
<dbReference type="PROSITE" id="PS50235">
    <property type="entry name" value="USP_3"/>
    <property type="match status" value="1"/>
</dbReference>
<dbReference type="PANTHER" id="PTHR24006">
    <property type="entry name" value="UBIQUITIN CARBOXYL-TERMINAL HYDROLASE"/>
    <property type="match status" value="1"/>
</dbReference>
<dbReference type="AlphaFoldDB" id="A0AAF0F653"/>
<dbReference type="Gene3D" id="3.30.70.330">
    <property type="match status" value="1"/>
</dbReference>
<dbReference type="PANTHER" id="PTHR24006:SF687">
    <property type="entry name" value="UBIQUITIN CARBOXYL-TERMINAL HYDROLASE 10"/>
    <property type="match status" value="1"/>
</dbReference>
<evidence type="ECO:0000256" key="8">
    <source>
        <dbReference type="SAM" id="MobiDB-lite"/>
    </source>
</evidence>
<evidence type="ECO:0000256" key="6">
    <source>
        <dbReference type="ARBA" id="ARBA00022807"/>
    </source>
</evidence>
<feature type="compositionally biased region" description="Low complexity" evidence="8">
    <location>
        <begin position="54"/>
        <end position="70"/>
    </location>
</feature>
<dbReference type="RefSeq" id="XP_060124216.1">
    <property type="nucleotide sequence ID" value="XM_060268233.1"/>
</dbReference>
<evidence type="ECO:0000256" key="7">
    <source>
        <dbReference type="PROSITE-ProRule" id="PRU00176"/>
    </source>
</evidence>
<feature type="compositionally biased region" description="Basic and acidic residues" evidence="8">
    <location>
        <begin position="573"/>
        <end position="582"/>
    </location>
</feature>
<keyword evidence="13" id="KW-1185">Reference proteome</keyword>
<dbReference type="GeneID" id="85227967"/>
<dbReference type="PROSITE" id="PS50102">
    <property type="entry name" value="RRM"/>
    <property type="match status" value="1"/>
</dbReference>
<dbReference type="EC" id="3.4.19.12" evidence="2"/>
<evidence type="ECO:0000259" key="11">
    <source>
        <dbReference type="PROSITE" id="PS51061"/>
    </source>
</evidence>
<name>A0AAF0F653_9BASI</name>